<reference evidence="1 2" key="1">
    <citation type="submission" date="2016-07" db="EMBL/GenBank/DDBJ databases">
        <title>Genome of Pelobium manganitolerans.</title>
        <authorList>
            <person name="Wu S."/>
            <person name="Wang G."/>
        </authorList>
    </citation>
    <scope>NUCLEOTIDE SEQUENCE [LARGE SCALE GENOMIC DNA]</scope>
    <source>
        <strain evidence="1 2">YS-25</strain>
    </source>
</reference>
<keyword evidence="2" id="KW-1185">Reference proteome</keyword>
<protein>
    <recommendedName>
        <fullName evidence="3">DUF3822 domain-containing protein</fullName>
    </recommendedName>
</protein>
<evidence type="ECO:0000313" key="2">
    <source>
        <dbReference type="Proteomes" id="UP000283433"/>
    </source>
</evidence>
<dbReference type="CDD" id="cd24013">
    <property type="entry name" value="ASKHA_ATPase_BT3980-like"/>
    <property type="match status" value="1"/>
</dbReference>
<evidence type="ECO:0008006" key="3">
    <source>
        <dbReference type="Google" id="ProtNLM"/>
    </source>
</evidence>
<sequence length="292" mass="33630">MFQISLKKHRLTDKFLLLLSMNEQAQAQVEDFDITQAKTHELYLEVGANYFKYAVVNPENKAVRLLSHKASNLYNGLHDDWLRSHFAKTKISLSSQKFTFVPSALFHESATQNFVKYIGATDHDEVCVHHLTDAQLTIIYALPKLQLDKIHHYFPNAEIYPQIAPLFKGINFGFSQIFGKQIFINLRDTYAEILIMADKQFVFYNLFEYQNQDELLYFALLCAQENDLKPASTTLKISGLLGADSELMQRLQHYFTHTEMIDQDSLPLNTSQFEKPIVSSHFSLLALHLCGL</sequence>
<dbReference type="Gene3D" id="3.30.420.250">
    <property type="match status" value="1"/>
</dbReference>
<accession>A0A419S619</accession>
<dbReference type="AlphaFoldDB" id="A0A419S619"/>
<dbReference type="InterPro" id="IPR024213">
    <property type="entry name" value="DUF3822"/>
</dbReference>
<comment type="caution">
    <text evidence="1">The sequence shown here is derived from an EMBL/GenBank/DDBJ whole genome shotgun (WGS) entry which is preliminary data.</text>
</comment>
<evidence type="ECO:0000313" key="1">
    <source>
        <dbReference type="EMBL" id="RKD16300.1"/>
    </source>
</evidence>
<dbReference type="Proteomes" id="UP000283433">
    <property type="component" value="Unassembled WGS sequence"/>
</dbReference>
<gene>
    <name evidence="1" type="ORF">BCY91_05365</name>
</gene>
<organism evidence="1 2">
    <name type="scientific">Pelobium manganitolerans</name>
    <dbReference type="NCBI Taxonomy" id="1842495"/>
    <lineage>
        <taxon>Bacteria</taxon>
        <taxon>Pseudomonadati</taxon>
        <taxon>Bacteroidota</taxon>
        <taxon>Sphingobacteriia</taxon>
        <taxon>Sphingobacteriales</taxon>
        <taxon>Sphingobacteriaceae</taxon>
        <taxon>Pelobium</taxon>
    </lineage>
</organism>
<dbReference type="Gene3D" id="3.30.420.260">
    <property type="match status" value="1"/>
</dbReference>
<name>A0A419S619_9SPHI</name>
<dbReference type="Pfam" id="PF12864">
    <property type="entry name" value="DUF3822"/>
    <property type="match status" value="1"/>
</dbReference>
<dbReference type="EMBL" id="MBTA01000023">
    <property type="protein sequence ID" value="RKD16300.1"/>
    <property type="molecule type" value="Genomic_DNA"/>
</dbReference>
<proteinExistence type="predicted"/>